<comment type="caution">
    <text evidence="7">The sequence shown here is derived from an EMBL/GenBank/DDBJ whole genome shotgun (WGS) entry which is preliminary data.</text>
</comment>
<evidence type="ECO:0000256" key="2">
    <source>
        <dbReference type="ARBA" id="ARBA00022475"/>
    </source>
</evidence>
<dbReference type="Proteomes" id="UP000605361">
    <property type="component" value="Unassembled WGS sequence"/>
</dbReference>
<comment type="subcellular location">
    <subcellularLocation>
        <location evidence="1">Cell membrane</location>
        <topology evidence="1">Multi-pass membrane protein</topology>
    </subcellularLocation>
</comment>
<evidence type="ECO:0000256" key="1">
    <source>
        <dbReference type="ARBA" id="ARBA00004651"/>
    </source>
</evidence>
<gene>
    <name evidence="7" type="ORF">ITP53_41365</name>
</gene>
<evidence type="ECO:0000313" key="8">
    <source>
        <dbReference type="Proteomes" id="UP000605361"/>
    </source>
</evidence>
<dbReference type="GO" id="GO:0005886">
    <property type="term" value="C:plasma membrane"/>
    <property type="evidence" value="ECO:0007669"/>
    <property type="project" value="UniProtKB-SubCell"/>
</dbReference>
<feature type="transmembrane region" description="Helical" evidence="6">
    <location>
        <begin position="110"/>
        <end position="134"/>
    </location>
</feature>
<dbReference type="PANTHER" id="PTHR30213">
    <property type="entry name" value="INNER MEMBRANE PROTEIN YHJD"/>
    <property type="match status" value="1"/>
</dbReference>
<feature type="transmembrane region" description="Helical" evidence="6">
    <location>
        <begin position="234"/>
        <end position="254"/>
    </location>
</feature>
<proteinExistence type="predicted"/>
<dbReference type="Pfam" id="PF03631">
    <property type="entry name" value="Virul_fac_BrkB"/>
    <property type="match status" value="1"/>
</dbReference>
<reference evidence="7" key="1">
    <citation type="submission" date="2020-11" db="EMBL/GenBank/DDBJ databases">
        <title>Whole-genome analyses of Nonomuraea sp. K274.</title>
        <authorList>
            <person name="Veyisoglu A."/>
        </authorList>
    </citation>
    <scope>NUCLEOTIDE SEQUENCE</scope>
    <source>
        <strain evidence="7">K274</strain>
    </source>
</reference>
<keyword evidence="2" id="KW-1003">Cell membrane</keyword>
<keyword evidence="4 6" id="KW-1133">Transmembrane helix</keyword>
<dbReference type="EMBL" id="JADOGI010000189">
    <property type="protein sequence ID" value="MBF8192025.1"/>
    <property type="molecule type" value="Genomic_DNA"/>
</dbReference>
<evidence type="ECO:0000256" key="5">
    <source>
        <dbReference type="ARBA" id="ARBA00023136"/>
    </source>
</evidence>
<organism evidence="7 8">
    <name type="scientific">Nonomuraea cypriaca</name>
    <dbReference type="NCBI Taxonomy" id="1187855"/>
    <lineage>
        <taxon>Bacteria</taxon>
        <taxon>Bacillati</taxon>
        <taxon>Actinomycetota</taxon>
        <taxon>Actinomycetes</taxon>
        <taxon>Streptosporangiales</taxon>
        <taxon>Streptosporangiaceae</taxon>
        <taxon>Nonomuraea</taxon>
    </lineage>
</organism>
<sequence length="309" mass="32611">MAGPAEWIEAVRSWGRAKVDEWRVRRLSFDHLLRAVRRYQLQYGDRLAGAVTYFAFLSFFPLVALSYAALGFVVATSGTTREALQQAIVERLPGLAGQLNIGAIARAKEAAGIIGLLGLLYAGLGALDALRGALREMTMTTAPPLNYFAAKLRDLVSLVVIGITMIASVLVAGFATAATDRVLHFLFGDAPLLVTLGLRIAGVVASVAADWLLFVILLGWVAGRAGPFRVIARGALLGAIGFGLLKQVATLLLGQTLGNPVYGAFAVIAGLLIWINLSARLVLYVAAWTATAGFCPPPSPSPVPSSSEP</sequence>
<dbReference type="PANTHER" id="PTHR30213:SF1">
    <property type="entry name" value="INNER MEMBRANE PROTEIN YHJD"/>
    <property type="match status" value="1"/>
</dbReference>
<dbReference type="InterPro" id="IPR017039">
    <property type="entry name" value="Virul_fac_BrkB"/>
</dbReference>
<dbReference type="AlphaFoldDB" id="A0A931AKT5"/>
<evidence type="ECO:0000256" key="6">
    <source>
        <dbReference type="SAM" id="Phobius"/>
    </source>
</evidence>
<accession>A0A931AKT5</accession>
<feature type="transmembrane region" description="Helical" evidence="6">
    <location>
        <begin position="260"/>
        <end position="277"/>
    </location>
</feature>
<evidence type="ECO:0000256" key="3">
    <source>
        <dbReference type="ARBA" id="ARBA00022692"/>
    </source>
</evidence>
<keyword evidence="3 6" id="KW-0812">Transmembrane</keyword>
<dbReference type="RefSeq" id="WP_195900943.1">
    <property type="nucleotide sequence ID" value="NZ_JADOGI010000189.1"/>
</dbReference>
<feature type="transmembrane region" description="Helical" evidence="6">
    <location>
        <begin position="47"/>
        <end position="70"/>
    </location>
</feature>
<keyword evidence="5 6" id="KW-0472">Membrane</keyword>
<keyword evidence="8" id="KW-1185">Reference proteome</keyword>
<feature type="transmembrane region" description="Helical" evidence="6">
    <location>
        <begin position="198"/>
        <end position="222"/>
    </location>
</feature>
<evidence type="ECO:0000313" key="7">
    <source>
        <dbReference type="EMBL" id="MBF8192025.1"/>
    </source>
</evidence>
<name>A0A931AKT5_9ACTN</name>
<feature type="transmembrane region" description="Helical" evidence="6">
    <location>
        <begin position="155"/>
        <end position="178"/>
    </location>
</feature>
<evidence type="ECO:0000256" key="4">
    <source>
        <dbReference type="ARBA" id="ARBA00022989"/>
    </source>
</evidence>
<protein>
    <submittedName>
        <fullName evidence="7">YihY/virulence factor BrkB family protein</fullName>
    </submittedName>
</protein>